<keyword evidence="3" id="KW-1185">Reference proteome</keyword>
<comment type="caution">
    <text evidence="2">The sequence shown here is derived from an EMBL/GenBank/DDBJ whole genome shotgun (WGS) entry which is preliminary data.</text>
</comment>
<organism evidence="2 3">
    <name type="scientific">Stephania cephalantha</name>
    <dbReference type="NCBI Taxonomy" id="152367"/>
    <lineage>
        <taxon>Eukaryota</taxon>
        <taxon>Viridiplantae</taxon>
        <taxon>Streptophyta</taxon>
        <taxon>Embryophyta</taxon>
        <taxon>Tracheophyta</taxon>
        <taxon>Spermatophyta</taxon>
        <taxon>Magnoliopsida</taxon>
        <taxon>Ranunculales</taxon>
        <taxon>Menispermaceae</taxon>
        <taxon>Menispermoideae</taxon>
        <taxon>Cissampelideae</taxon>
        <taxon>Stephania</taxon>
    </lineage>
</organism>
<dbReference type="Proteomes" id="UP001419268">
    <property type="component" value="Unassembled WGS sequence"/>
</dbReference>
<protein>
    <submittedName>
        <fullName evidence="2">Uncharacterized protein</fullName>
    </submittedName>
</protein>
<feature type="region of interest" description="Disordered" evidence="1">
    <location>
        <begin position="106"/>
        <end position="175"/>
    </location>
</feature>
<gene>
    <name evidence="2" type="ORF">Scep_012207</name>
</gene>
<evidence type="ECO:0000256" key="1">
    <source>
        <dbReference type="SAM" id="MobiDB-lite"/>
    </source>
</evidence>
<reference evidence="2 3" key="1">
    <citation type="submission" date="2024-01" db="EMBL/GenBank/DDBJ databases">
        <title>Genome assemblies of Stephania.</title>
        <authorList>
            <person name="Yang L."/>
        </authorList>
    </citation>
    <scope>NUCLEOTIDE SEQUENCE [LARGE SCALE GENOMIC DNA]</scope>
    <source>
        <strain evidence="2">JXDWG</strain>
        <tissue evidence="2">Leaf</tissue>
    </source>
</reference>
<evidence type="ECO:0000313" key="2">
    <source>
        <dbReference type="EMBL" id="KAK9132679.1"/>
    </source>
</evidence>
<proteinExistence type="predicted"/>
<dbReference type="AlphaFoldDB" id="A0AAP0JER9"/>
<dbReference type="EMBL" id="JBBNAG010000005">
    <property type="protein sequence ID" value="KAK9132679.1"/>
    <property type="molecule type" value="Genomic_DNA"/>
</dbReference>
<name>A0AAP0JER9_9MAGN</name>
<feature type="compositionally biased region" description="Polar residues" evidence="1">
    <location>
        <begin position="152"/>
        <end position="166"/>
    </location>
</feature>
<sequence>MAVVKEKNGDSLLDILAVVEHDGRGDESLLETVVVATGRTSSSDSLSGDEIIVGGDGPIKCEEKQFDGSYSRLDSANGNSSDNERQGSLFFLLPSSLCPSQRFLPKLTDVSGGNNEDGGLRGMRGSSTDDCPDGSRQVVLQLTKVVNFPPGSDQTRPYSTPQGKAHSSQEKPKLA</sequence>
<accession>A0AAP0JER9</accession>
<evidence type="ECO:0000313" key="3">
    <source>
        <dbReference type="Proteomes" id="UP001419268"/>
    </source>
</evidence>